<keyword evidence="2" id="KW-1185">Reference proteome</keyword>
<dbReference type="Proteomes" id="UP001500459">
    <property type="component" value="Unassembled WGS sequence"/>
</dbReference>
<sequence length="308" mass="34227">MDYNVPESPAFSVLDANPTTVLRASAPQEIISHLASNFLSGNEVSPGIALDFNPYFTFGGRVRSIDVYRNNYWKRLLANTQVSFATINSIDYPEDMLFSGGIRATLFDSKDILFDKSLGDDIDKALLPDDSVEPGPFEDNDQGAVVNNKKLADAYEKAKRRYQNTKGGSIAIGYAIAGRAKDNSFKTDSIVTYRHQAWLAGQYDLGKSNMSINAMVMFRYDQTIQADDVDGVISGIALRKYGKKLIVSAEIYHDSMKESIDFGGYAEAYLIPNITLFVSLKKETNSITNEEDVILKPGIKWNFSQSKK</sequence>
<dbReference type="EMBL" id="BAABCW010000012">
    <property type="protein sequence ID" value="GAA3513525.1"/>
    <property type="molecule type" value="Genomic_DNA"/>
</dbReference>
<reference evidence="2" key="1">
    <citation type="journal article" date="2019" name="Int. J. Syst. Evol. Microbiol.">
        <title>The Global Catalogue of Microorganisms (GCM) 10K type strain sequencing project: providing services to taxonomists for standard genome sequencing and annotation.</title>
        <authorList>
            <consortium name="The Broad Institute Genomics Platform"/>
            <consortium name="The Broad Institute Genome Sequencing Center for Infectious Disease"/>
            <person name="Wu L."/>
            <person name="Ma J."/>
        </authorList>
    </citation>
    <scope>NUCLEOTIDE SEQUENCE [LARGE SCALE GENOMIC DNA]</scope>
    <source>
        <strain evidence="2">JCM 17106</strain>
    </source>
</reference>
<organism evidence="1 2">
    <name type="scientific">Aquimarina addita</name>
    <dbReference type="NCBI Taxonomy" id="870485"/>
    <lineage>
        <taxon>Bacteria</taxon>
        <taxon>Pseudomonadati</taxon>
        <taxon>Bacteroidota</taxon>
        <taxon>Flavobacteriia</taxon>
        <taxon>Flavobacteriales</taxon>
        <taxon>Flavobacteriaceae</taxon>
        <taxon>Aquimarina</taxon>
    </lineage>
</organism>
<name>A0ABP6URI2_9FLAO</name>
<proteinExistence type="predicted"/>
<evidence type="ECO:0000313" key="2">
    <source>
        <dbReference type="Proteomes" id="UP001500459"/>
    </source>
</evidence>
<evidence type="ECO:0000313" key="1">
    <source>
        <dbReference type="EMBL" id="GAA3513525.1"/>
    </source>
</evidence>
<comment type="caution">
    <text evidence="1">The sequence shown here is derived from an EMBL/GenBank/DDBJ whole genome shotgun (WGS) entry which is preliminary data.</text>
</comment>
<gene>
    <name evidence="1" type="ORF">GCM10022393_29150</name>
</gene>
<accession>A0ABP6URI2</accession>
<protein>
    <submittedName>
        <fullName evidence="1">Uncharacterized protein</fullName>
    </submittedName>
</protein>